<feature type="region of interest" description="Disordered" evidence="1">
    <location>
        <begin position="27"/>
        <end position="72"/>
    </location>
</feature>
<dbReference type="EMBL" id="AKHW03000643">
    <property type="protein sequence ID" value="KYO44858.1"/>
    <property type="molecule type" value="Genomic_DNA"/>
</dbReference>
<evidence type="ECO:0000313" key="3">
    <source>
        <dbReference type="Proteomes" id="UP000050525"/>
    </source>
</evidence>
<dbReference type="AlphaFoldDB" id="A0A151P718"/>
<proteinExistence type="predicted"/>
<protein>
    <submittedName>
        <fullName evidence="2">Uncharacterized protein</fullName>
    </submittedName>
</protein>
<evidence type="ECO:0000256" key="1">
    <source>
        <dbReference type="SAM" id="MobiDB-lite"/>
    </source>
</evidence>
<name>A0A151P718_ALLMI</name>
<organism evidence="2 3">
    <name type="scientific">Alligator mississippiensis</name>
    <name type="common">American alligator</name>
    <dbReference type="NCBI Taxonomy" id="8496"/>
    <lineage>
        <taxon>Eukaryota</taxon>
        <taxon>Metazoa</taxon>
        <taxon>Chordata</taxon>
        <taxon>Craniata</taxon>
        <taxon>Vertebrata</taxon>
        <taxon>Euteleostomi</taxon>
        <taxon>Archelosauria</taxon>
        <taxon>Archosauria</taxon>
        <taxon>Crocodylia</taxon>
        <taxon>Alligatoridae</taxon>
        <taxon>Alligatorinae</taxon>
        <taxon>Alligator</taxon>
    </lineage>
</organism>
<gene>
    <name evidence="2" type="ORF">Y1Q_0015768</name>
</gene>
<comment type="caution">
    <text evidence="2">The sequence shown here is derived from an EMBL/GenBank/DDBJ whole genome shotgun (WGS) entry which is preliminary data.</text>
</comment>
<dbReference type="Proteomes" id="UP000050525">
    <property type="component" value="Unassembled WGS sequence"/>
</dbReference>
<sequence length="72" mass="7785">MWQGRDGGGSRCKVLYRHTMQGNGLRLEMRNSPHDQGLGPGTWVKEVGGPASPPTPRSCSQPGSPPSRDWPS</sequence>
<accession>A0A151P718</accession>
<keyword evidence="3" id="KW-1185">Reference proteome</keyword>
<reference evidence="2 3" key="1">
    <citation type="journal article" date="2012" name="Genome Biol.">
        <title>Sequencing three crocodilian genomes to illuminate the evolution of archosaurs and amniotes.</title>
        <authorList>
            <person name="St John J.A."/>
            <person name="Braun E.L."/>
            <person name="Isberg S.R."/>
            <person name="Miles L.G."/>
            <person name="Chong A.Y."/>
            <person name="Gongora J."/>
            <person name="Dalzell P."/>
            <person name="Moran C."/>
            <person name="Bed'hom B."/>
            <person name="Abzhanov A."/>
            <person name="Burgess S.C."/>
            <person name="Cooksey A.M."/>
            <person name="Castoe T.A."/>
            <person name="Crawford N.G."/>
            <person name="Densmore L.D."/>
            <person name="Drew J.C."/>
            <person name="Edwards S.V."/>
            <person name="Faircloth B.C."/>
            <person name="Fujita M.K."/>
            <person name="Greenwold M.J."/>
            <person name="Hoffmann F.G."/>
            <person name="Howard J.M."/>
            <person name="Iguchi T."/>
            <person name="Janes D.E."/>
            <person name="Khan S.Y."/>
            <person name="Kohno S."/>
            <person name="de Koning A.J."/>
            <person name="Lance S.L."/>
            <person name="McCarthy F.M."/>
            <person name="McCormack J.E."/>
            <person name="Merchant M.E."/>
            <person name="Peterson D.G."/>
            <person name="Pollock D.D."/>
            <person name="Pourmand N."/>
            <person name="Raney B.J."/>
            <person name="Roessler K.A."/>
            <person name="Sanford J.R."/>
            <person name="Sawyer R.H."/>
            <person name="Schmidt C.J."/>
            <person name="Triplett E.W."/>
            <person name="Tuberville T.D."/>
            <person name="Venegas-Anaya M."/>
            <person name="Howard J.T."/>
            <person name="Jarvis E.D."/>
            <person name="Guillette L.J.Jr."/>
            <person name="Glenn T.C."/>
            <person name="Green R.E."/>
            <person name="Ray D.A."/>
        </authorList>
    </citation>
    <scope>NUCLEOTIDE SEQUENCE [LARGE SCALE GENOMIC DNA]</scope>
    <source>
        <strain evidence="2">KSC_2009_1</strain>
    </source>
</reference>
<evidence type="ECO:0000313" key="2">
    <source>
        <dbReference type="EMBL" id="KYO44858.1"/>
    </source>
</evidence>